<gene>
    <name evidence="3" type="ORF">DW070_06280</name>
</gene>
<dbReference type="NCBIfam" id="NF005992">
    <property type="entry name" value="PRK08116.1"/>
    <property type="match status" value="1"/>
</dbReference>
<accession>A0A3E2TPB6</accession>
<dbReference type="Gene3D" id="3.40.50.300">
    <property type="entry name" value="P-loop containing nucleotide triphosphate hydrolases"/>
    <property type="match status" value="1"/>
</dbReference>
<dbReference type="Pfam" id="PF01695">
    <property type="entry name" value="IstB_IS21"/>
    <property type="match status" value="1"/>
</dbReference>
<dbReference type="AlphaFoldDB" id="A0A3E2TPB6"/>
<evidence type="ECO:0000313" key="4">
    <source>
        <dbReference type="Proteomes" id="UP000260773"/>
    </source>
</evidence>
<evidence type="ECO:0000313" key="3">
    <source>
        <dbReference type="EMBL" id="RGB80380.1"/>
    </source>
</evidence>
<dbReference type="GO" id="GO:0006260">
    <property type="term" value="P:DNA replication"/>
    <property type="evidence" value="ECO:0007669"/>
    <property type="project" value="TreeGrafter"/>
</dbReference>
<feature type="coiled-coil region" evidence="1">
    <location>
        <begin position="56"/>
        <end position="85"/>
    </location>
</feature>
<dbReference type="PANTHER" id="PTHR30050:SF4">
    <property type="entry name" value="ATP-BINDING PROTEIN RV3427C IN INSERTION SEQUENCE-RELATED"/>
    <property type="match status" value="1"/>
</dbReference>
<evidence type="ECO:0000256" key="1">
    <source>
        <dbReference type="SAM" id="Coils"/>
    </source>
</evidence>
<proteinExistence type="predicted"/>
<dbReference type="SUPFAM" id="SSF52540">
    <property type="entry name" value="P-loop containing nucleoside triphosphate hydrolases"/>
    <property type="match status" value="1"/>
</dbReference>
<dbReference type="EMBL" id="QVEP01000011">
    <property type="protein sequence ID" value="RGB80380.1"/>
    <property type="molecule type" value="Genomic_DNA"/>
</dbReference>
<feature type="domain" description="IstB-like ATP-binding" evidence="2">
    <location>
        <begin position="67"/>
        <end position="263"/>
    </location>
</feature>
<organism evidence="3 4">
    <name type="scientific">Coprococcus catus</name>
    <dbReference type="NCBI Taxonomy" id="116085"/>
    <lineage>
        <taxon>Bacteria</taxon>
        <taxon>Bacillati</taxon>
        <taxon>Bacillota</taxon>
        <taxon>Clostridia</taxon>
        <taxon>Lachnospirales</taxon>
        <taxon>Lachnospiraceae</taxon>
        <taxon>Coprococcus</taxon>
    </lineage>
</organism>
<dbReference type="GO" id="GO:0005524">
    <property type="term" value="F:ATP binding"/>
    <property type="evidence" value="ECO:0007669"/>
    <property type="project" value="InterPro"/>
</dbReference>
<dbReference type="InterPro" id="IPR027417">
    <property type="entry name" value="P-loop_NTPase"/>
</dbReference>
<name>A0A3E2TPB6_9FIRM</name>
<comment type="caution">
    <text evidence="3">The sequence shown here is derived from an EMBL/GenBank/DDBJ whole genome shotgun (WGS) entry which is preliminary data.</text>
</comment>
<dbReference type="PANTHER" id="PTHR30050">
    <property type="entry name" value="CHROMOSOMAL REPLICATION INITIATOR PROTEIN DNAA"/>
    <property type="match status" value="1"/>
</dbReference>
<evidence type="ECO:0000259" key="2">
    <source>
        <dbReference type="Pfam" id="PF01695"/>
    </source>
</evidence>
<dbReference type="InterPro" id="IPR002611">
    <property type="entry name" value="IstB_ATP-bd"/>
</dbReference>
<protein>
    <recommendedName>
        <fullName evidence="2">IstB-like ATP-binding domain-containing protein</fullName>
    </recommendedName>
</protein>
<sequence>MNENGTKTKEQDGRKPVEDYRDADGILICGKCGEPRERMFPAGGIFKEPHLVPTMCRCQREEADRQREETERAEKRRRTERLRKQCFPSSGRYAFCTFDADDGRNAAQSTVCKAFAATFDPKDPEGLVLYGKRGTGKSFHASCIANAVIERGFSCLVTDIKQVVNLMESSFEKRSGNLERILAPDLLILEDLGAQRSTEYVMEHVYDVIDGRYKAGKPMVITTNFDFRERILNATADDPWGRVFDRIVEVGFPVKYDGNSRRREIGMKNRKDFKRKLGIEGIES</sequence>
<dbReference type="Proteomes" id="UP000260773">
    <property type="component" value="Unassembled WGS sequence"/>
</dbReference>
<reference evidence="3 4" key="1">
    <citation type="submission" date="2018-08" db="EMBL/GenBank/DDBJ databases">
        <title>A genome reference for cultivated species of the human gut microbiota.</title>
        <authorList>
            <person name="Zou Y."/>
            <person name="Xue W."/>
            <person name="Luo G."/>
        </authorList>
    </citation>
    <scope>NUCLEOTIDE SEQUENCE [LARGE SCALE GENOMIC DNA]</scope>
    <source>
        <strain evidence="3 4">AF45-17</strain>
    </source>
</reference>
<keyword evidence="1" id="KW-0175">Coiled coil</keyword>